<dbReference type="InterPro" id="IPR002772">
    <property type="entry name" value="Glyco_hydro_3_C"/>
</dbReference>
<dbReference type="Gene3D" id="3.20.20.300">
    <property type="entry name" value="Glycoside hydrolase, family 3, N-terminal domain"/>
    <property type="match status" value="1"/>
</dbReference>
<comment type="similarity">
    <text evidence="1">Belongs to the glycosyl hydrolase 3 family.</text>
</comment>
<comment type="caution">
    <text evidence="5">The sequence shown here is derived from an EMBL/GenBank/DDBJ whole genome shotgun (WGS) entry which is preliminary data.</text>
</comment>
<dbReference type="SMART" id="SM01217">
    <property type="entry name" value="Fn3_like"/>
    <property type="match status" value="1"/>
</dbReference>
<dbReference type="PROSITE" id="PS51175">
    <property type="entry name" value="CBM6"/>
    <property type="match status" value="1"/>
</dbReference>
<evidence type="ECO:0000256" key="1">
    <source>
        <dbReference type="ARBA" id="ARBA00005336"/>
    </source>
</evidence>
<dbReference type="Pfam" id="PF14310">
    <property type="entry name" value="Fn3-like"/>
    <property type="match status" value="1"/>
</dbReference>
<dbReference type="Gene3D" id="3.40.50.1700">
    <property type="entry name" value="Glycoside hydrolase family 3 C-terminal domain"/>
    <property type="match status" value="1"/>
</dbReference>
<dbReference type="RefSeq" id="WP_255893102.1">
    <property type="nucleotide sequence ID" value="NZ_JAFMZM010000008.1"/>
</dbReference>
<dbReference type="InterPro" id="IPR044993">
    <property type="entry name" value="BXL"/>
</dbReference>
<dbReference type="InterPro" id="IPR001764">
    <property type="entry name" value="Glyco_hydro_3_N"/>
</dbReference>
<proteinExistence type="inferred from homology"/>
<dbReference type="PANTHER" id="PTHR42721:SF3">
    <property type="entry name" value="BETA-D-XYLOSIDASE 5-RELATED"/>
    <property type="match status" value="1"/>
</dbReference>
<dbReference type="CDD" id="cd23343">
    <property type="entry name" value="beta-trefoil_FSCN_BglX-like"/>
    <property type="match status" value="1"/>
</dbReference>
<name>A0ABW2N8J0_9ACTN</name>
<evidence type="ECO:0000313" key="6">
    <source>
        <dbReference type="Proteomes" id="UP001596524"/>
    </source>
</evidence>
<dbReference type="Pfam" id="PF00933">
    <property type="entry name" value="Glyco_hydro_3"/>
    <property type="match status" value="1"/>
</dbReference>
<dbReference type="SUPFAM" id="SSF52279">
    <property type="entry name" value="Beta-D-glucan exohydrolase, C-terminal domain"/>
    <property type="match status" value="1"/>
</dbReference>
<dbReference type="InterPro" id="IPR036962">
    <property type="entry name" value="Glyco_hydro_3_N_sf"/>
</dbReference>
<dbReference type="Gene3D" id="2.60.120.260">
    <property type="entry name" value="Galactose-binding domain-like"/>
    <property type="match status" value="1"/>
</dbReference>
<reference evidence="6" key="1">
    <citation type="journal article" date="2019" name="Int. J. Syst. Evol. Microbiol.">
        <title>The Global Catalogue of Microorganisms (GCM) 10K type strain sequencing project: providing services to taxonomists for standard genome sequencing and annotation.</title>
        <authorList>
            <consortium name="The Broad Institute Genomics Platform"/>
            <consortium name="The Broad Institute Genome Sequencing Center for Infectious Disease"/>
            <person name="Wu L."/>
            <person name="Ma J."/>
        </authorList>
    </citation>
    <scope>NUCLEOTIDE SEQUENCE [LARGE SCALE GENOMIC DNA]</scope>
    <source>
        <strain evidence="6">FCH27</strain>
    </source>
</reference>
<dbReference type="InterPro" id="IPR008979">
    <property type="entry name" value="Galactose-bd-like_sf"/>
</dbReference>
<dbReference type="Proteomes" id="UP001596524">
    <property type="component" value="Unassembled WGS sequence"/>
</dbReference>
<dbReference type="Pfam" id="PF03422">
    <property type="entry name" value="CBM_6"/>
    <property type="match status" value="1"/>
</dbReference>
<dbReference type="CDD" id="cd04084">
    <property type="entry name" value="CBM6_xylanase-like"/>
    <property type="match status" value="1"/>
</dbReference>
<evidence type="ECO:0000256" key="3">
    <source>
        <dbReference type="ARBA" id="ARBA00022801"/>
    </source>
</evidence>
<keyword evidence="6" id="KW-1185">Reference proteome</keyword>
<accession>A0ABW2N8J0</accession>
<dbReference type="Gene3D" id="2.60.40.10">
    <property type="entry name" value="Immunoglobulins"/>
    <property type="match status" value="1"/>
</dbReference>
<keyword evidence="3 5" id="KW-0378">Hydrolase</keyword>
<dbReference type="InterPro" id="IPR036881">
    <property type="entry name" value="Glyco_hydro_3_C_sf"/>
</dbReference>
<organism evidence="5 6">
    <name type="scientific">Nocardioides astragali</name>
    <dbReference type="NCBI Taxonomy" id="1776736"/>
    <lineage>
        <taxon>Bacteria</taxon>
        <taxon>Bacillati</taxon>
        <taxon>Actinomycetota</taxon>
        <taxon>Actinomycetes</taxon>
        <taxon>Propionibacteriales</taxon>
        <taxon>Nocardioidaceae</taxon>
        <taxon>Nocardioides</taxon>
    </lineage>
</organism>
<dbReference type="PRINTS" id="PR00133">
    <property type="entry name" value="GLHYDRLASE3"/>
</dbReference>
<dbReference type="SUPFAM" id="SSF49785">
    <property type="entry name" value="Galactose-binding domain-like"/>
    <property type="match status" value="1"/>
</dbReference>
<dbReference type="InterPro" id="IPR017853">
    <property type="entry name" value="GH"/>
</dbReference>
<dbReference type="Pfam" id="PF01915">
    <property type="entry name" value="Glyco_hydro_3_C"/>
    <property type="match status" value="1"/>
</dbReference>
<dbReference type="SMART" id="SM00606">
    <property type="entry name" value="CBD_IV"/>
    <property type="match status" value="1"/>
</dbReference>
<dbReference type="SUPFAM" id="SSF51445">
    <property type="entry name" value="(Trans)glycosidases"/>
    <property type="match status" value="1"/>
</dbReference>
<sequence>MTASASPRRVGRPPRVTSLAATLISLLASLLTATLLATGLAQPSAAEDSAELPFRDTTLSVAERVDDLLARLTLEEKIAMLHQYQPAIPRLGIASFKTGTEALHGVAWTTDPNNGGAVVTAEGTVFPQAIGLGSTWDADLLERVGTAVGKEARGYHAQDPAAWGLNVWAPVVDPLRDPRAGRNEEGYSEDGFLTGTLATSYAGGMRGDDPTYLMTAPTLKHYVGYNNEVDRTTTSAQLRPRLQHEYYDVPFRMPIQADAATGVMTSYNLVNGRPMTVSPDVGERVRSWTDETLLNVTDAANPNNLVGSQDYYDTLAEADAATLKAGVDSFTTDNTDNGPTVQAVRSALQQGLLTEADIDRAVRHALTIRVRLGEFDPDGGPYGAIDASAIGTTEHRALAREAAGEAMVLLENDGALPLDADSDRTVAVVGPLADTLYTDWYSGSLPYEVTPADGVREHLGDGATVRVSEGVDRIALREVGTGKYVTGGTGPEGAVLAADGADAGPAAQFDVFEWGEGVVTLRNAANEKYVGYHWGPFRNDQAQPNGWFVQQQFKLEEQPDGTFVVRYVGYEKAYDWAGPNHYLTVADNGTIELGAATADQAARFEKEVVRDGLAEAQQAAEGADAVVVVVGSMPFINGREDHDRPSLELAQAQRRLVEGVAEANPRTVMVLENSYPTTIGWARDAVPAVLWTSHAGQETGNALADVLFGDRNPAGRLTQTWYASDQDLPHVTDYDILRNGTTYQYYDGDPVYAFGHGLSYSTFDYSAVRLSSTTMEGAPVTVSVDVTNTGDRAGDEVVQLYTHQRTSRDPQPLKSLRGFERITLEPGETRTVSFVLQPDDLAHWDVTRGRWVVETSPEDLMVGAASDDIRARATLDVRGETIPPRRLREMVRAVDFDDYAGVRLVDEAKAAGDAVALDAGDWLLYRDAVVGGGKRTFTARVARAATGPTTLQVRVGHPVTGRLLGTVQVPSTGGVYSYTTVSAAVAGAPGHHDVYLVPTGDLRVSRFSIG</sequence>
<dbReference type="PANTHER" id="PTHR42721">
    <property type="entry name" value="SUGAR HYDROLASE-RELATED"/>
    <property type="match status" value="1"/>
</dbReference>
<dbReference type="Gene3D" id="2.60.120.380">
    <property type="match status" value="1"/>
</dbReference>
<evidence type="ECO:0000256" key="2">
    <source>
        <dbReference type="ARBA" id="ARBA00022729"/>
    </source>
</evidence>
<protein>
    <submittedName>
        <fullName evidence="5">Glycoside hydrolase family 3 C-terminal domain-containing protein</fullName>
    </submittedName>
</protein>
<evidence type="ECO:0000313" key="5">
    <source>
        <dbReference type="EMBL" id="MFC7362250.1"/>
    </source>
</evidence>
<gene>
    <name evidence="5" type="ORF">ACFQO6_18410</name>
</gene>
<dbReference type="EMBL" id="JBHTCH010000023">
    <property type="protein sequence ID" value="MFC7362250.1"/>
    <property type="molecule type" value="Genomic_DNA"/>
</dbReference>
<dbReference type="InterPro" id="IPR013783">
    <property type="entry name" value="Ig-like_fold"/>
</dbReference>
<evidence type="ECO:0000259" key="4">
    <source>
        <dbReference type="PROSITE" id="PS51175"/>
    </source>
</evidence>
<feature type="domain" description="CBM6" evidence="4">
    <location>
        <begin position="889"/>
        <end position="1010"/>
    </location>
</feature>
<dbReference type="InterPro" id="IPR026891">
    <property type="entry name" value="Fn3-like"/>
</dbReference>
<dbReference type="InterPro" id="IPR006584">
    <property type="entry name" value="Cellulose-bd_IV"/>
</dbReference>
<dbReference type="InterPro" id="IPR005084">
    <property type="entry name" value="CBM6"/>
</dbReference>
<dbReference type="GO" id="GO:0016787">
    <property type="term" value="F:hydrolase activity"/>
    <property type="evidence" value="ECO:0007669"/>
    <property type="project" value="UniProtKB-KW"/>
</dbReference>
<keyword evidence="2" id="KW-0732">Signal</keyword>